<dbReference type="InterPro" id="IPR017927">
    <property type="entry name" value="FAD-bd_FR_type"/>
</dbReference>
<gene>
    <name evidence="12" type="ORF">SAMN05444368_0479</name>
</gene>
<keyword evidence="4" id="KW-0001">2Fe-2S</keyword>
<evidence type="ECO:0000256" key="6">
    <source>
        <dbReference type="ARBA" id="ARBA00022827"/>
    </source>
</evidence>
<dbReference type="PANTHER" id="PTHR43513:SF3">
    <property type="entry name" value="DIHYDROOROTATE DEHYDROGENASE B (NAD(+)), ELECTRON TRANSFER SUBUNIT-RELATED"/>
    <property type="match status" value="1"/>
</dbReference>
<dbReference type="InterPro" id="IPR012165">
    <property type="entry name" value="Cyt_c3_hydrogenase_gsu"/>
</dbReference>
<keyword evidence="8" id="KW-0408">Iron</keyword>
<dbReference type="SUPFAM" id="SSF63380">
    <property type="entry name" value="Riboflavin synthase domain-like"/>
    <property type="match status" value="1"/>
</dbReference>
<evidence type="ECO:0000256" key="9">
    <source>
        <dbReference type="ARBA" id="ARBA00023014"/>
    </source>
</evidence>
<evidence type="ECO:0000313" key="13">
    <source>
        <dbReference type="Proteomes" id="UP000185093"/>
    </source>
</evidence>
<dbReference type="Gene3D" id="2.10.240.10">
    <property type="entry name" value="Dihydroorotate dehydrogenase, electron transfer subunit"/>
    <property type="match status" value="1"/>
</dbReference>
<evidence type="ECO:0000256" key="3">
    <source>
        <dbReference type="ARBA" id="ARBA00022630"/>
    </source>
</evidence>
<dbReference type="Pfam" id="PF10418">
    <property type="entry name" value="DHODB_Fe-S_bind"/>
    <property type="match status" value="1"/>
</dbReference>
<keyword evidence="5" id="KW-0479">Metal-binding</keyword>
<protein>
    <submittedName>
        <fullName evidence="12">Dihydroorotate dehydrogenase electron transfer subunit</fullName>
    </submittedName>
</protein>
<dbReference type="EMBL" id="FSQZ01000001">
    <property type="protein sequence ID" value="SIN63808.1"/>
    <property type="molecule type" value="Genomic_DNA"/>
</dbReference>
<reference evidence="12 13" key="1">
    <citation type="submission" date="2016-11" db="EMBL/GenBank/DDBJ databases">
        <authorList>
            <person name="Varghese N."/>
            <person name="Submissions S."/>
        </authorList>
    </citation>
    <scope>NUCLEOTIDE SEQUENCE [LARGE SCALE GENOMIC DNA]</scope>
    <source>
        <strain evidence="12 13">DSM 20664</strain>
    </source>
</reference>
<keyword evidence="13" id="KW-1185">Reference proteome</keyword>
<evidence type="ECO:0000256" key="2">
    <source>
        <dbReference type="ARBA" id="ARBA00022448"/>
    </source>
</evidence>
<keyword evidence="2" id="KW-0813">Transport</keyword>
<evidence type="ECO:0000313" key="12">
    <source>
        <dbReference type="EMBL" id="SIN63808.1"/>
    </source>
</evidence>
<comment type="similarity">
    <text evidence="1">Belongs to the PyrK family.</text>
</comment>
<dbReference type="PANTHER" id="PTHR43513">
    <property type="entry name" value="DIHYDROOROTATE DEHYDROGENASE B (NAD(+)), ELECTRON TRANSFER SUBUNIT"/>
    <property type="match status" value="1"/>
</dbReference>
<sequence>MRCDDGLERSGILSEKVRLAKEVYLLRFEVEGFVSSIMPGQFFMIGPCRWKRDPLLLRPFAVADKKGYTLEFLVKVAGFGTNDIVRCEIGSPFRLRGPLGRGVFKPLGKSVALVAGGIGVAPLVFARKYYPKVVSKFVLGVPNGDWADVASWVKSECPEVVIACDDGTIGERGTAADVLLNGKWPIEEVWACGPVAMFKAIYAGLNGRVRILGSFESRMGCGIGGCHSCSIPTKNGMTEVCSRGPVLDVAEVCLDELI</sequence>
<evidence type="ECO:0000256" key="1">
    <source>
        <dbReference type="ARBA" id="ARBA00006422"/>
    </source>
</evidence>
<dbReference type="InterPro" id="IPR050353">
    <property type="entry name" value="PyrK_electron_transfer"/>
</dbReference>
<feature type="domain" description="FAD-binding FR-type" evidence="11">
    <location>
        <begin position="6"/>
        <end position="105"/>
    </location>
</feature>
<proteinExistence type="inferred from homology"/>
<evidence type="ECO:0000256" key="10">
    <source>
        <dbReference type="ARBA" id="ARBA00034078"/>
    </source>
</evidence>
<dbReference type="Gene3D" id="3.40.50.80">
    <property type="entry name" value="Nucleotide-binding domain of ferredoxin-NADP reductase (FNR) module"/>
    <property type="match status" value="1"/>
</dbReference>
<dbReference type="PIRSF" id="PIRSF006816">
    <property type="entry name" value="Cyc3_hyd_g"/>
    <property type="match status" value="1"/>
</dbReference>
<keyword evidence="7" id="KW-0249">Electron transport</keyword>
<evidence type="ECO:0000256" key="8">
    <source>
        <dbReference type="ARBA" id="ARBA00023004"/>
    </source>
</evidence>
<comment type="cofactor">
    <cofactor evidence="10">
        <name>[2Fe-2S] cluster</name>
        <dbReference type="ChEBI" id="CHEBI:190135"/>
    </cofactor>
</comment>
<comment type="caution">
    <text evidence="12">The sequence shown here is derived from an EMBL/GenBank/DDBJ whole genome shotgun (WGS) entry which is preliminary data.</text>
</comment>
<keyword evidence="6" id="KW-0274">FAD</keyword>
<evidence type="ECO:0000256" key="7">
    <source>
        <dbReference type="ARBA" id="ARBA00022982"/>
    </source>
</evidence>
<dbReference type="Proteomes" id="UP000185093">
    <property type="component" value="Unassembled WGS sequence"/>
</dbReference>
<dbReference type="SUPFAM" id="SSF52343">
    <property type="entry name" value="Ferredoxin reductase-like, C-terminal NADP-linked domain"/>
    <property type="match status" value="1"/>
</dbReference>
<keyword evidence="3" id="KW-0285">Flavoprotein</keyword>
<dbReference type="RefSeq" id="WP_074199152.1">
    <property type="nucleotide sequence ID" value="NZ_FSQZ01000001.1"/>
</dbReference>
<keyword evidence="9" id="KW-0411">Iron-sulfur</keyword>
<name>A0ABY1JBG8_9BACT</name>
<dbReference type="InterPro" id="IPR039261">
    <property type="entry name" value="FNR_nucleotide-bd"/>
</dbReference>
<dbReference type="InterPro" id="IPR019480">
    <property type="entry name" value="Dihydroorotate_DH_Fe-S-bd"/>
</dbReference>
<dbReference type="InterPro" id="IPR037117">
    <property type="entry name" value="Dihydroorotate_DH_ele_sf"/>
</dbReference>
<dbReference type="InterPro" id="IPR017938">
    <property type="entry name" value="Riboflavin_synthase-like_b-brl"/>
</dbReference>
<evidence type="ECO:0000256" key="5">
    <source>
        <dbReference type="ARBA" id="ARBA00022723"/>
    </source>
</evidence>
<dbReference type="PROSITE" id="PS51384">
    <property type="entry name" value="FAD_FR"/>
    <property type="match status" value="1"/>
</dbReference>
<dbReference type="Gene3D" id="2.40.30.10">
    <property type="entry name" value="Translation factors"/>
    <property type="match status" value="1"/>
</dbReference>
<accession>A0ABY1JBG8</accession>
<organism evidence="12 13">
    <name type="scientific">Acetomicrobium flavidum</name>
    <dbReference type="NCBI Taxonomy" id="49896"/>
    <lineage>
        <taxon>Bacteria</taxon>
        <taxon>Thermotogati</taxon>
        <taxon>Synergistota</taxon>
        <taxon>Synergistia</taxon>
        <taxon>Synergistales</taxon>
        <taxon>Acetomicrobiaceae</taxon>
        <taxon>Acetomicrobium</taxon>
    </lineage>
</organism>
<evidence type="ECO:0000256" key="4">
    <source>
        <dbReference type="ARBA" id="ARBA00022714"/>
    </source>
</evidence>
<evidence type="ECO:0000259" key="11">
    <source>
        <dbReference type="PROSITE" id="PS51384"/>
    </source>
</evidence>